<gene>
    <name evidence="4" type="ORF">EHT87_04675</name>
</gene>
<dbReference type="EMBL" id="RQJP01000001">
    <property type="protein sequence ID" value="RRB17584.1"/>
    <property type="molecule type" value="Genomic_DNA"/>
</dbReference>
<dbReference type="InterPro" id="IPR000182">
    <property type="entry name" value="GNAT_dom"/>
</dbReference>
<sequence>MNYKTRFAELKDEAGIYDLYQQVARIPGGIAREVDEITPGYVAGNLQKSIRNGVSLVIEDPENPGVIRAEIHSYKLEPRVFNHILSELTIVVHPDFQNQGLGKRLFMDLLKHVEENRSDILRIELIARESNARAIEFYQKIGFTSEGRFEKRIDTKTGPFEADIPMAWFNRNFGK</sequence>
<feature type="domain" description="N-acetyltransferase" evidence="3">
    <location>
        <begin position="3"/>
        <end position="171"/>
    </location>
</feature>
<evidence type="ECO:0000313" key="5">
    <source>
        <dbReference type="Proteomes" id="UP000274271"/>
    </source>
</evidence>
<keyword evidence="5" id="KW-1185">Reference proteome</keyword>
<keyword evidence="1 4" id="KW-0808">Transferase</keyword>
<dbReference type="PANTHER" id="PTHR43420">
    <property type="entry name" value="ACETYLTRANSFERASE"/>
    <property type="match status" value="1"/>
</dbReference>
<dbReference type="AlphaFoldDB" id="A0A3P1CXH9"/>
<name>A0A3P1CXH9_9BACT</name>
<dbReference type="CDD" id="cd04301">
    <property type="entry name" value="NAT_SF"/>
    <property type="match status" value="1"/>
</dbReference>
<protein>
    <submittedName>
        <fullName evidence="4">N-acetyltransferase</fullName>
    </submittedName>
</protein>
<dbReference type="OrthoDB" id="9789605at2"/>
<dbReference type="Pfam" id="PF13508">
    <property type="entry name" value="Acetyltransf_7"/>
    <property type="match status" value="1"/>
</dbReference>
<evidence type="ECO:0000256" key="1">
    <source>
        <dbReference type="ARBA" id="ARBA00022679"/>
    </source>
</evidence>
<accession>A0A3P1CXH9</accession>
<keyword evidence="2" id="KW-0012">Acyltransferase</keyword>
<reference evidence="4 5" key="1">
    <citation type="submission" date="2018-11" db="EMBL/GenBank/DDBJ databases">
        <authorList>
            <person name="Zhou Z."/>
            <person name="Wang G."/>
        </authorList>
    </citation>
    <scope>NUCLEOTIDE SEQUENCE [LARGE SCALE GENOMIC DNA]</scope>
    <source>
        <strain evidence="4 5">KCTC42998</strain>
    </source>
</reference>
<dbReference type="Proteomes" id="UP000274271">
    <property type="component" value="Unassembled WGS sequence"/>
</dbReference>
<proteinExistence type="predicted"/>
<comment type="caution">
    <text evidence="4">The sequence shown here is derived from an EMBL/GenBank/DDBJ whole genome shotgun (WGS) entry which is preliminary data.</text>
</comment>
<dbReference type="RefSeq" id="WP_124904338.1">
    <property type="nucleotide sequence ID" value="NZ_RQJP01000001.1"/>
</dbReference>
<dbReference type="SUPFAM" id="SSF55729">
    <property type="entry name" value="Acyl-CoA N-acyltransferases (Nat)"/>
    <property type="match status" value="1"/>
</dbReference>
<dbReference type="PROSITE" id="PS51186">
    <property type="entry name" value="GNAT"/>
    <property type="match status" value="1"/>
</dbReference>
<organism evidence="4 5">
    <name type="scientific">Larkinella knui</name>
    <dbReference type="NCBI Taxonomy" id="2025310"/>
    <lineage>
        <taxon>Bacteria</taxon>
        <taxon>Pseudomonadati</taxon>
        <taxon>Bacteroidota</taxon>
        <taxon>Cytophagia</taxon>
        <taxon>Cytophagales</taxon>
        <taxon>Spirosomataceae</taxon>
        <taxon>Larkinella</taxon>
    </lineage>
</organism>
<dbReference type="InterPro" id="IPR016181">
    <property type="entry name" value="Acyl_CoA_acyltransferase"/>
</dbReference>
<evidence type="ECO:0000313" key="4">
    <source>
        <dbReference type="EMBL" id="RRB17584.1"/>
    </source>
</evidence>
<dbReference type="InterPro" id="IPR050680">
    <property type="entry name" value="YpeA/RimI_acetyltransf"/>
</dbReference>
<evidence type="ECO:0000259" key="3">
    <source>
        <dbReference type="PROSITE" id="PS51186"/>
    </source>
</evidence>
<evidence type="ECO:0000256" key="2">
    <source>
        <dbReference type="ARBA" id="ARBA00023315"/>
    </source>
</evidence>
<dbReference type="GO" id="GO:0016747">
    <property type="term" value="F:acyltransferase activity, transferring groups other than amino-acyl groups"/>
    <property type="evidence" value="ECO:0007669"/>
    <property type="project" value="InterPro"/>
</dbReference>
<dbReference type="Gene3D" id="3.40.630.30">
    <property type="match status" value="1"/>
</dbReference>